<dbReference type="Gene3D" id="3.40.390.10">
    <property type="entry name" value="Collagenase (Catalytic Domain)"/>
    <property type="match status" value="1"/>
</dbReference>
<dbReference type="Pfam" id="PF00353">
    <property type="entry name" value="HemolysinCabind"/>
    <property type="match status" value="1"/>
</dbReference>
<dbReference type="InterPro" id="IPR024079">
    <property type="entry name" value="MetalloPept_cat_dom_sf"/>
</dbReference>
<dbReference type="GO" id="GO:0005615">
    <property type="term" value="C:extracellular space"/>
    <property type="evidence" value="ECO:0007669"/>
    <property type="project" value="InterPro"/>
</dbReference>
<dbReference type="InterPro" id="IPR006026">
    <property type="entry name" value="Peptidase_Metallo"/>
</dbReference>
<evidence type="ECO:0000256" key="3">
    <source>
        <dbReference type="ARBA" id="ARBA00009490"/>
    </source>
</evidence>
<dbReference type="RefSeq" id="WP_091455816.1">
    <property type="nucleotide sequence ID" value="NZ_FOGD01000004.1"/>
</dbReference>
<sequence>MSKLYLQADVAEIVVANPMAVYGVGAGAGAGESVAVTGTARAVVLDQNIDQINLQGLASTYTFQQAGNQLRVLSSNALMVTVSVQDDANGTLMRFGDGTIVSVSMSSQGVMTLGGATVSTTAGSVTPISAGVPAGAITGSGSSAFPQGRLYLEAGDPTMVVSNAFNVYGSGSTADAIQITTGTAGVVCDQNMEQVSLPSANSAYAFQQGGNQLRVYQGATLVATLPLQDDSNGTLVSFTDGTFEAKLGSTGIMTLGNATVPSNAPAPVAGGGTSVSLLSQAQAKSMSNAATGALLTSSDPTVVGMLIGTSAKWTGTNLTYSFPTTMPTDYIGKADYSSNWSALNIAEQSAVRSVFSKLAEIVPLHLTEVSGSNGDLRFSVVDQAGSSGFAVTPAENRQFFGAEEGDVFLATSNRSDSSISGYQPKDNGFLTVLHEVGHAVGLKHPFESPVVPQGTDNQDYSVMSYTEARNLTAKFTKNGNSANVVYDWLAMDVGYAVSDVSALQVLYGANMQTRIGDSSYSVSSRDNEYLCIWDAGGNDTINAASATGVCRVNLNSGTFSTIDLWPLEQQKAATLAQLGQGFSNFINSAYGNQASHLYTGENNLSIAHGAVIENVTTGSANDTVIDSKYNNQISTGAGDDVIELGSGGFDTVDGGSGFDTVSFTSVNKSQIQQELQSDGSLLLLGSTFAVRLIGVESVSCADGTLTLLA</sequence>
<dbReference type="GO" id="GO:0008237">
    <property type="term" value="F:metallopeptidase activity"/>
    <property type="evidence" value="ECO:0007669"/>
    <property type="project" value="InterPro"/>
</dbReference>
<protein>
    <submittedName>
        <fullName evidence="7">Peptidase M10 serralysin C terminal</fullName>
    </submittedName>
</protein>
<dbReference type="InterPro" id="IPR013858">
    <property type="entry name" value="Peptidase_M10B_C"/>
</dbReference>
<dbReference type="GO" id="GO:0005509">
    <property type="term" value="F:calcium ion binding"/>
    <property type="evidence" value="ECO:0007669"/>
    <property type="project" value="InterPro"/>
</dbReference>
<dbReference type="Pfam" id="PF08548">
    <property type="entry name" value="Peptidase_M10_C"/>
    <property type="match status" value="2"/>
</dbReference>
<gene>
    <name evidence="7" type="ORF">SAMN02982919_01681</name>
</gene>
<dbReference type="SUPFAM" id="SSF55486">
    <property type="entry name" value="Metalloproteases ('zincins'), catalytic domain"/>
    <property type="match status" value="1"/>
</dbReference>
<dbReference type="EMBL" id="FOGD01000004">
    <property type="protein sequence ID" value="SER07174.1"/>
    <property type="molecule type" value="Genomic_DNA"/>
</dbReference>
<keyword evidence="5" id="KW-0677">Repeat</keyword>
<dbReference type="InterPro" id="IPR034033">
    <property type="entry name" value="Serralysin-like"/>
</dbReference>
<evidence type="ECO:0000259" key="6">
    <source>
        <dbReference type="SMART" id="SM00235"/>
    </source>
</evidence>
<dbReference type="SMART" id="SM00235">
    <property type="entry name" value="ZnMc"/>
    <property type="match status" value="1"/>
</dbReference>
<dbReference type="CDD" id="cd04277">
    <property type="entry name" value="ZnMc_serralysin_like"/>
    <property type="match status" value="1"/>
</dbReference>
<comment type="subcellular location">
    <subcellularLocation>
        <location evidence="2">Secreted</location>
    </subcellularLocation>
</comment>
<dbReference type="GO" id="GO:0008270">
    <property type="term" value="F:zinc ion binding"/>
    <property type="evidence" value="ECO:0007669"/>
    <property type="project" value="InterPro"/>
</dbReference>
<comment type="similarity">
    <text evidence="3">Belongs to the peptidase M10B family.</text>
</comment>
<dbReference type="InterPro" id="IPR011049">
    <property type="entry name" value="Serralysin-like_metalloprot_C"/>
</dbReference>
<evidence type="ECO:0000313" key="7">
    <source>
        <dbReference type="EMBL" id="SER07174.1"/>
    </source>
</evidence>
<dbReference type="OrthoDB" id="480426at2"/>
<dbReference type="Gene3D" id="2.150.10.10">
    <property type="entry name" value="Serralysin-like metalloprotease, C-terminal"/>
    <property type="match status" value="1"/>
</dbReference>
<evidence type="ECO:0000256" key="4">
    <source>
        <dbReference type="ARBA" id="ARBA00022525"/>
    </source>
</evidence>
<dbReference type="AlphaFoldDB" id="A0A1H9L6W6"/>
<dbReference type="InterPro" id="IPR001343">
    <property type="entry name" value="Hemolysn_Ca-bd"/>
</dbReference>
<dbReference type="Proteomes" id="UP000199766">
    <property type="component" value="Unassembled WGS sequence"/>
</dbReference>
<name>A0A1H9L6W6_9BURK</name>
<organism evidence="7 8">
    <name type="scientific">Giesbergeria anulus</name>
    <dbReference type="NCBI Taxonomy" id="180197"/>
    <lineage>
        <taxon>Bacteria</taxon>
        <taxon>Pseudomonadati</taxon>
        <taxon>Pseudomonadota</taxon>
        <taxon>Betaproteobacteria</taxon>
        <taxon>Burkholderiales</taxon>
        <taxon>Comamonadaceae</taxon>
        <taxon>Giesbergeria</taxon>
    </lineage>
</organism>
<keyword evidence="4" id="KW-0964">Secreted</keyword>
<accession>A0A1H9L6W6</accession>
<proteinExistence type="inferred from homology"/>
<dbReference type="STRING" id="180197.SAMN02982919_01681"/>
<evidence type="ECO:0000256" key="5">
    <source>
        <dbReference type="ARBA" id="ARBA00022737"/>
    </source>
</evidence>
<keyword evidence="8" id="KW-1185">Reference proteome</keyword>
<comment type="cofactor">
    <cofactor evidence="1">
        <name>Ca(2+)</name>
        <dbReference type="ChEBI" id="CHEBI:29108"/>
    </cofactor>
</comment>
<evidence type="ECO:0000313" key="8">
    <source>
        <dbReference type="Proteomes" id="UP000199766"/>
    </source>
</evidence>
<evidence type="ECO:0000256" key="1">
    <source>
        <dbReference type="ARBA" id="ARBA00001913"/>
    </source>
</evidence>
<dbReference type="GO" id="GO:0006508">
    <property type="term" value="P:proteolysis"/>
    <property type="evidence" value="ECO:0007669"/>
    <property type="project" value="InterPro"/>
</dbReference>
<reference evidence="7 8" key="1">
    <citation type="submission" date="2016-10" db="EMBL/GenBank/DDBJ databases">
        <authorList>
            <person name="de Groot N.N."/>
        </authorList>
    </citation>
    <scope>NUCLEOTIDE SEQUENCE [LARGE SCALE GENOMIC DNA]</scope>
    <source>
        <strain evidence="7 8">ATCC 35958</strain>
    </source>
</reference>
<dbReference type="SUPFAM" id="SSF51120">
    <property type="entry name" value="beta-Roll"/>
    <property type="match status" value="1"/>
</dbReference>
<feature type="domain" description="Peptidase metallopeptidase" evidence="6">
    <location>
        <begin position="309"/>
        <end position="481"/>
    </location>
</feature>
<evidence type="ECO:0000256" key="2">
    <source>
        <dbReference type="ARBA" id="ARBA00004613"/>
    </source>
</evidence>